<keyword evidence="3" id="KW-1185">Reference proteome</keyword>
<evidence type="ECO:0000313" key="3">
    <source>
        <dbReference type="Proteomes" id="UP001612741"/>
    </source>
</evidence>
<protein>
    <recommendedName>
        <fullName evidence="4">DUF3040 domain-containing protein</fullName>
    </recommendedName>
</protein>
<dbReference type="Proteomes" id="UP001612741">
    <property type="component" value="Unassembled WGS sequence"/>
</dbReference>
<gene>
    <name evidence="2" type="ORF">ACIBG2_42065</name>
</gene>
<sequence length="75" mass="8130">MRDGDEILIPISLRRIRIKFYVCLCLTAGCAISGADGWLTFTLMLLCGAILLAAGIIGGKRLIGSVFFLRRGRGD</sequence>
<feature type="transmembrane region" description="Helical" evidence="1">
    <location>
        <begin position="41"/>
        <end position="63"/>
    </location>
</feature>
<evidence type="ECO:0000313" key="2">
    <source>
        <dbReference type="EMBL" id="MFI6504031.1"/>
    </source>
</evidence>
<proteinExistence type="predicted"/>
<dbReference type="EMBL" id="JBITGY010000013">
    <property type="protein sequence ID" value="MFI6504031.1"/>
    <property type="molecule type" value="Genomic_DNA"/>
</dbReference>
<dbReference type="PROSITE" id="PS51257">
    <property type="entry name" value="PROKAR_LIPOPROTEIN"/>
    <property type="match status" value="1"/>
</dbReference>
<evidence type="ECO:0000256" key="1">
    <source>
        <dbReference type="SAM" id="Phobius"/>
    </source>
</evidence>
<reference evidence="2 3" key="1">
    <citation type="submission" date="2024-10" db="EMBL/GenBank/DDBJ databases">
        <title>The Natural Products Discovery Center: Release of the First 8490 Sequenced Strains for Exploring Actinobacteria Biosynthetic Diversity.</title>
        <authorList>
            <person name="Kalkreuter E."/>
            <person name="Kautsar S.A."/>
            <person name="Yang D."/>
            <person name="Bader C.D."/>
            <person name="Teijaro C.N."/>
            <person name="Fluegel L."/>
            <person name="Davis C.M."/>
            <person name="Simpson J.R."/>
            <person name="Lauterbach L."/>
            <person name="Steele A.D."/>
            <person name="Gui C."/>
            <person name="Meng S."/>
            <person name="Li G."/>
            <person name="Viehrig K."/>
            <person name="Ye F."/>
            <person name="Su P."/>
            <person name="Kiefer A.F."/>
            <person name="Nichols A."/>
            <person name="Cepeda A.J."/>
            <person name="Yan W."/>
            <person name="Fan B."/>
            <person name="Jiang Y."/>
            <person name="Adhikari A."/>
            <person name="Zheng C.-J."/>
            <person name="Schuster L."/>
            <person name="Cowan T.M."/>
            <person name="Smanski M.J."/>
            <person name="Chevrette M.G."/>
            <person name="De Carvalho L.P.S."/>
            <person name="Shen B."/>
        </authorList>
    </citation>
    <scope>NUCLEOTIDE SEQUENCE [LARGE SCALE GENOMIC DNA]</scope>
    <source>
        <strain evidence="2 3">NPDC050545</strain>
    </source>
</reference>
<feature type="transmembrane region" description="Helical" evidence="1">
    <location>
        <begin position="18"/>
        <end position="35"/>
    </location>
</feature>
<name>A0ABW7Z774_9ACTN</name>
<keyword evidence="1" id="KW-1133">Transmembrane helix</keyword>
<dbReference type="RefSeq" id="WP_397089790.1">
    <property type="nucleotide sequence ID" value="NZ_JBITGY010000013.1"/>
</dbReference>
<keyword evidence="1" id="KW-0472">Membrane</keyword>
<keyword evidence="1" id="KW-0812">Transmembrane</keyword>
<comment type="caution">
    <text evidence="2">The sequence shown here is derived from an EMBL/GenBank/DDBJ whole genome shotgun (WGS) entry which is preliminary data.</text>
</comment>
<organism evidence="2 3">
    <name type="scientific">Nonomuraea typhae</name>
    <dbReference type="NCBI Taxonomy" id="2603600"/>
    <lineage>
        <taxon>Bacteria</taxon>
        <taxon>Bacillati</taxon>
        <taxon>Actinomycetota</taxon>
        <taxon>Actinomycetes</taxon>
        <taxon>Streptosporangiales</taxon>
        <taxon>Streptosporangiaceae</taxon>
        <taxon>Nonomuraea</taxon>
    </lineage>
</organism>
<evidence type="ECO:0008006" key="4">
    <source>
        <dbReference type="Google" id="ProtNLM"/>
    </source>
</evidence>
<accession>A0ABW7Z774</accession>